<dbReference type="Pfam" id="PF01261">
    <property type="entry name" value="AP_endonuc_2"/>
    <property type="match status" value="1"/>
</dbReference>
<accession>A0A1I5UQZ8</accession>
<dbReference type="PANTHER" id="PTHR12110">
    <property type="entry name" value="HYDROXYPYRUVATE ISOMERASE"/>
    <property type="match status" value="1"/>
</dbReference>
<dbReference type="STRING" id="82801.SAMN04488506_0145"/>
<dbReference type="PANTHER" id="PTHR12110:SF41">
    <property type="entry name" value="INOSOSE DEHYDRATASE"/>
    <property type="match status" value="1"/>
</dbReference>
<protein>
    <submittedName>
        <fullName evidence="2">Sugar phosphate isomerase/epimerase</fullName>
    </submittedName>
</protein>
<dbReference type="RefSeq" id="WP_092479187.1">
    <property type="nucleotide sequence ID" value="NZ_FOXW01000001.1"/>
</dbReference>
<reference evidence="2 3" key="1">
    <citation type="submission" date="2016-10" db="EMBL/GenBank/DDBJ databases">
        <authorList>
            <person name="de Groot N.N."/>
        </authorList>
    </citation>
    <scope>NUCLEOTIDE SEQUENCE [LARGE SCALE GENOMIC DNA]</scope>
    <source>
        <strain evidence="2 3">DSM 20581</strain>
    </source>
</reference>
<dbReference type="OrthoDB" id="9798407at2"/>
<evidence type="ECO:0000259" key="1">
    <source>
        <dbReference type="Pfam" id="PF01261"/>
    </source>
</evidence>
<proteinExistence type="predicted"/>
<dbReference type="Gene3D" id="3.20.20.150">
    <property type="entry name" value="Divalent-metal-dependent TIM barrel enzymes"/>
    <property type="match status" value="1"/>
</dbReference>
<dbReference type="InterPro" id="IPR013022">
    <property type="entry name" value="Xyl_isomerase-like_TIM-brl"/>
</dbReference>
<sequence>MAQQVKIGAQGYTLKKQFSELGPYETLKRVSELGYNAVEISQVEMTPENVAEIKRASKEFDMEIASLSAGLKPMMEGQESLSTHLDKIIEDCKTLNTDIVRIGMLPFEAMASLDKVVEFCHEANAVAEKMKEHGIKLYYHNHHIEFVKYDGRYLLDIIRDEAPLLGFELDVHWVQRGGRNPVEVLKEYAGKVDLVHLKDYRIVPVPQEAVDELLKGNGGDFMNAFTNNIQFAELGQGTLDLPAIIEQSIASGARYLLVEQDEQYGRDPFDCLADSCDYLKEAGYADLF</sequence>
<evidence type="ECO:0000313" key="2">
    <source>
        <dbReference type="EMBL" id="SFP97744.1"/>
    </source>
</evidence>
<gene>
    <name evidence="2" type="ORF">SAMN04488506_0145</name>
</gene>
<dbReference type="GO" id="GO:0016853">
    <property type="term" value="F:isomerase activity"/>
    <property type="evidence" value="ECO:0007669"/>
    <property type="project" value="UniProtKB-KW"/>
</dbReference>
<dbReference type="AlphaFoldDB" id="A0A1I5UQZ8"/>
<dbReference type="InterPro" id="IPR050312">
    <property type="entry name" value="IolE/XylAMocC-like"/>
</dbReference>
<name>A0A1I5UQZ8_9LACT</name>
<organism evidence="2 3">
    <name type="scientific">Desemzia incerta</name>
    <dbReference type="NCBI Taxonomy" id="82801"/>
    <lineage>
        <taxon>Bacteria</taxon>
        <taxon>Bacillati</taxon>
        <taxon>Bacillota</taxon>
        <taxon>Bacilli</taxon>
        <taxon>Lactobacillales</taxon>
        <taxon>Carnobacteriaceae</taxon>
        <taxon>Desemzia</taxon>
    </lineage>
</organism>
<evidence type="ECO:0000313" key="3">
    <source>
        <dbReference type="Proteomes" id="UP000199136"/>
    </source>
</evidence>
<feature type="domain" description="Xylose isomerase-like TIM barrel" evidence="1">
    <location>
        <begin position="28"/>
        <end position="261"/>
    </location>
</feature>
<keyword evidence="2" id="KW-0413">Isomerase</keyword>
<dbReference type="Proteomes" id="UP000199136">
    <property type="component" value="Unassembled WGS sequence"/>
</dbReference>
<dbReference type="SUPFAM" id="SSF51658">
    <property type="entry name" value="Xylose isomerase-like"/>
    <property type="match status" value="1"/>
</dbReference>
<dbReference type="InterPro" id="IPR036237">
    <property type="entry name" value="Xyl_isomerase-like_sf"/>
</dbReference>
<keyword evidence="3" id="KW-1185">Reference proteome</keyword>
<dbReference type="EMBL" id="FOXW01000001">
    <property type="protein sequence ID" value="SFP97744.1"/>
    <property type="molecule type" value="Genomic_DNA"/>
</dbReference>